<dbReference type="InParanoid" id="C4XVU8"/>
<dbReference type="Proteomes" id="UP000007703">
    <property type="component" value="Unassembled WGS sequence"/>
</dbReference>
<protein>
    <submittedName>
        <fullName evidence="1">Uncharacterized protein</fullName>
    </submittedName>
</protein>
<dbReference type="VEuPathDB" id="FungiDB:CLUG_00067"/>
<evidence type="ECO:0000313" key="2">
    <source>
        <dbReference type="Proteomes" id="UP000007703"/>
    </source>
</evidence>
<proteinExistence type="predicted"/>
<dbReference type="EMBL" id="CH408076">
    <property type="protein sequence ID" value="EEQ35944.1"/>
    <property type="molecule type" value="Genomic_DNA"/>
</dbReference>
<dbReference type="GeneID" id="8500184"/>
<gene>
    <name evidence="1" type="ORF">CLUG_00067</name>
</gene>
<name>C4XVU8_CLAL4</name>
<dbReference type="HOGENOM" id="CLU_1570459_0_0_1"/>
<dbReference type="KEGG" id="clu:CLUG_00067"/>
<sequence length="170" mass="19024">MPSERFMDLGCSPRLDFLTYTLFAIPMSGVPFLKHVSFSPLSTVQAFKQCCTLVSLVGSCLTSSKPFLYPCPTLRIPHFLCSVPLHLSFHTTTYLIAAAHTISFLRIYLPHLSATSDSDSSSRHQTQAPQGTFPYSPIFICVPLSIYHPFTSVTAFQTTFHLSLKFHSIW</sequence>
<organism evidence="1 2">
    <name type="scientific">Clavispora lusitaniae (strain ATCC 42720)</name>
    <name type="common">Yeast</name>
    <name type="synonym">Candida lusitaniae</name>
    <dbReference type="NCBI Taxonomy" id="306902"/>
    <lineage>
        <taxon>Eukaryota</taxon>
        <taxon>Fungi</taxon>
        <taxon>Dikarya</taxon>
        <taxon>Ascomycota</taxon>
        <taxon>Saccharomycotina</taxon>
        <taxon>Pichiomycetes</taxon>
        <taxon>Metschnikowiaceae</taxon>
        <taxon>Clavispora</taxon>
    </lineage>
</organism>
<accession>C4XVU8</accession>
<dbReference type="AlphaFoldDB" id="C4XVU8"/>
<reference evidence="1 2" key="1">
    <citation type="journal article" date="2009" name="Nature">
        <title>Evolution of pathogenicity and sexual reproduction in eight Candida genomes.</title>
        <authorList>
            <person name="Butler G."/>
            <person name="Rasmussen M.D."/>
            <person name="Lin M.F."/>
            <person name="Santos M.A."/>
            <person name="Sakthikumar S."/>
            <person name="Munro C.A."/>
            <person name="Rheinbay E."/>
            <person name="Grabherr M."/>
            <person name="Forche A."/>
            <person name="Reedy J.L."/>
            <person name="Agrafioti I."/>
            <person name="Arnaud M.B."/>
            <person name="Bates S."/>
            <person name="Brown A.J."/>
            <person name="Brunke S."/>
            <person name="Costanzo M.C."/>
            <person name="Fitzpatrick D.A."/>
            <person name="de Groot P.W."/>
            <person name="Harris D."/>
            <person name="Hoyer L.L."/>
            <person name="Hube B."/>
            <person name="Klis F.M."/>
            <person name="Kodira C."/>
            <person name="Lennard N."/>
            <person name="Logue M.E."/>
            <person name="Martin R."/>
            <person name="Neiman A.M."/>
            <person name="Nikolaou E."/>
            <person name="Quail M.A."/>
            <person name="Quinn J."/>
            <person name="Santos M.C."/>
            <person name="Schmitzberger F.F."/>
            <person name="Sherlock G."/>
            <person name="Shah P."/>
            <person name="Silverstein K.A."/>
            <person name="Skrzypek M.S."/>
            <person name="Soll D."/>
            <person name="Staggs R."/>
            <person name="Stansfield I."/>
            <person name="Stumpf M.P."/>
            <person name="Sudbery P.E."/>
            <person name="Srikantha T."/>
            <person name="Zeng Q."/>
            <person name="Berman J."/>
            <person name="Berriman M."/>
            <person name="Heitman J."/>
            <person name="Gow N.A."/>
            <person name="Lorenz M.C."/>
            <person name="Birren B.W."/>
            <person name="Kellis M."/>
            <person name="Cuomo C.A."/>
        </authorList>
    </citation>
    <scope>NUCLEOTIDE SEQUENCE [LARGE SCALE GENOMIC DNA]</scope>
    <source>
        <strain evidence="1 2">ATCC 42720</strain>
    </source>
</reference>
<evidence type="ECO:0000313" key="1">
    <source>
        <dbReference type="EMBL" id="EEQ35944.1"/>
    </source>
</evidence>